<dbReference type="Proteomes" id="UP000636010">
    <property type="component" value="Unassembled WGS sequence"/>
</dbReference>
<dbReference type="EMBL" id="BMEC01000017">
    <property type="protein sequence ID" value="GGC52809.1"/>
    <property type="molecule type" value="Genomic_DNA"/>
</dbReference>
<gene>
    <name evidence="1" type="ORF">GCM10011506_43090</name>
</gene>
<comment type="caution">
    <text evidence="1">The sequence shown here is derived from an EMBL/GenBank/DDBJ whole genome shotgun (WGS) entry which is preliminary data.</text>
</comment>
<evidence type="ECO:0008006" key="3">
    <source>
        <dbReference type="Google" id="ProtNLM"/>
    </source>
</evidence>
<reference evidence="2" key="1">
    <citation type="journal article" date="2019" name="Int. J. Syst. Evol. Microbiol.">
        <title>The Global Catalogue of Microorganisms (GCM) 10K type strain sequencing project: providing services to taxonomists for standard genome sequencing and annotation.</title>
        <authorList>
            <consortium name="The Broad Institute Genomics Platform"/>
            <consortium name="The Broad Institute Genome Sequencing Center for Infectious Disease"/>
            <person name="Wu L."/>
            <person name="Ma J."/>
        </authorList>
    </citation>
    <scope>NUCLEOTIDE SEQUENCE [LARGE SCALE GENOMIC DNA]</scope>
    <source>
        <strain evidence="2">CGMCC 1.10832</strain>
    </source>
</reference>
<proteinExistence type="predicted"/>
<sequence>MSGLKHFERYLFINELITKERTGQPAILAKKLNISERQVYRIIEDLKLHYQDQYTIEFVPQKKSYVFINNSETDKKCQGELINLKMNDAQSSINKFQT</sequence>
<evidence type="ECO:0000313" key="1">
    <source>
        <dbReference type="EMBL" id="GGC52809.1"/>
    </source>
</evidence>
<dbReference type="RefSeq" id="WP_188467407.1">
    <property type="nucleotide sequence ID" value="NZ_BAABHU010000017.1"/>
</dbReference>
<organism evidence="1 2">
    <name type="scientific">Marivirga lumbricoides</name>
    <dbReference type="NCBI Taxonomy" id="1046115"/>
    <lineage>
        <taxon>Bacteria</taxon>
        <taxon>Pseudomonadati</taxon>
        <taxon>Bacteroidota</taxon>
        <taxon>Cytophagia</taxon>
        <taxon>Cytophagales</taxon>
        <taxon>Marivirgaceae</taxon>
        <taxon>Marivirga</taxon>
    </lineage>
</organism>
<name>A0ABQ1N3C0_9BACT</name>
<evidence type="ECO:0000313" key="2">
    <source>
        <dbReference type="Proteomes" id="UP000636010"/>
    </source>
</evidence>
<protein>
    <recommendedName>
        <fullName evidence="3">Helix-turn-helix type 11 domain-containing protein</fullName>
    </recommendedName>
</protein>
<accession>A0ABQ1N3C0</accession>
<keyword evidence="2" id="KW-1185">Reference proteome</keyword>